<evidence type="ECO:0000313" key="4">
    <source>
        <dbReference type="Proteomes" id="UP001500213"/>
    </source>
</evidence>
<dbReference type="Pfam" id="PF01075">
    <property type="entry name" value="Glyco_transf_9"/>
    <property type="match status" value="1"/>
</dbReference>
<dbReference type="PANTHER" id="PTHR30160">
    <property type="entry name" value="TETRAACYLDISACCHARIDE 4'-KINASE-RELATED"/>
    <property type="match status" value="1"/>
</dbReference>
<dbReference type="CDD" id="cd03789">
    <property type="entry name" value="GT9_LPS_heptosyltransferase"/>
    <property type="match status" value="1"/>
</dbReference>
<sequence length="363" mass="37667">MPGTFPSMEPHPLFPDVRRIAVLRGGGLGDVLFAVPALHALHAAYPAAQLAVLSSRQGALLPGRLPFPVEVCELPRVAGVHDAGTNDDVAGFLAAQRGRQYDLAVQLHGGGRNSNPFLLALGARHTVGARTPDAPALERGFGYEYFQHEFVRGLEAAALAGAAPVILEPALRALPGDHEAAADALPAQPGERLVVLHPGATDPRRRWPAEGFGRVAARLAADGARVAVVGDEGERGLAREVCALAASDRVIDLAGALGLPALVGLLARAALLVGNDSGPRHLAQALGAATASVFWVGNVITAAPLTRGRHRLRIAARTACPVCGADQFQVGWTAPHCGHDASFVAEVRAEDVLEDARALLAAS</sequence>
<name>A0ABP8AMP9_9MICO</name>
<dbReference type="Proteomes" id="UP001500213">
    <property type="component" value="Unassembled WGS sequence"/>
</dbReference>
<proteinExistence type="predicted"/>
<accession>A0ABP8AMP9</accession>
<organism evidence="3 4">
    <name type="scientific">Gryllotalpicola kribbensis</name>
    <dbReference type="NCBI Taxonomy" id="993084"/>
    <lineage>
        <taxon>Bacteria</taxon>
        <taxon>Bacillati</taxon>
        <taxon>Actinomycetota</taxon>
        <taxon>Actinomycetes</taxon>
        <taxon>Micrococcales</taxon>
        <taxon>Microbacteriaceae</taxon>
        <taxon>Gryllotalpicola</taxon>
    </lineage>
</organism>
<dbReference type="EMBL" id="BAABBX010000006">
    <property type="protein sequence ID" value="GAA4186310.1"/>
    <property type="molecule type" value="Genomic_DNA"/>
</dbReference>
<keyword evidence="4" id="KW-1185">Reference proteome</keyword>
<gene>
    <name evidence="3" type="ORF">GCM10022288_09620</name>
</gene>
<comment type="caution">
    <text evidence="3">The sequence shown here is derived from an EMBL/GenBank/DDBJ whole genome shotgun (WGS) entry which is preliminary data.</text>
</comment>
<reference evidence="4" key="1">
    <citation type="journal article" date="2019" name="Int. J. Syst. Evol. Microbiol.">
        <title>The Global Catalogue of Microorganisms (GCM) 10K type strain sequencing project: providing services to taxonomists for standard genome sequencing and annotation.</title>
        <authorList>
            <consortium name="The Broad Institute Genomics Platform"/>
            <consortium name="The Broad Institute Genome Sequencing Center for Infectious Disease"/>
            <person name="Wu L."/>
            <person name="Ma J."/>
        </authorList>
    </citation>
    <scope>NUCLEOTIDE SEQUENCE [LARGE SCALE GENOMIC DNA]</scope>
    <source>
        <strain evidence="4">JCM 17593</strain>
    </source>
</reference>
<evidence type="ECO:0000313" key="3">
    <source>
        <dbReference type="EMBL" id="GAA4186310.1"/>
    </source>
</evidence>
<dbReference type="InterPro" id="IPR051199">
    <property type="entry name" value="LPS_LOS_Heptosyltrfase"/>
</dbReference>
<protein>
    <submittedName>
        <fullName evidence="3">Glycosyltransferase family 9 protein</fullName>
    </submittedName>
</protein>
<dbReference type="RefSeq" id="WP_344774390.1">
    <property type="nucleotide sequence ID" value="NZ_BAABBX010000006.1"/>
</dbReference>
<dbReference type="SUPFAM" id="SSF53756">
    <property type="entry name" value="UDP-Glycosyltransferase/glycogen phosphorylase"/>
    <property type="match status" value="1"/>
</dbReference>
<dbReference type="Gene3D" id="3.40.50.2000">
    <property type="entry name" value="Glycogen Phosphorylase B"/>
    <property type="match status" value="2"/>
</dbReference>
<evidence type="ECO:0000256" key="2">
    <source>
        <dbReference type="ARBA" id="ARBA00022679"/>
    </source>
</evidence>
<evidence type="ECO:0000256" key="1">
    <source>
        <dbReference type="ARBA" id="ARBA00022676"/>
    </source>
</evidence>
<keyword evidence="1" id="KW-0328">Glycosyltransferase</keyword>
<dbReference type="InterPro" id="IPR002201">
    <property type="entry name" value="Glyco_trans_9"/>
</dbReference>
<dbReference type="PANTHER" id="PTHR30160:SF1">
    <property type="entry name" value="LIPOPOLYSACCHARIDE 1,2-N-ACETYLGLUCOSAMINETRANSFERASE-RELATED"/>
    <property type="match status" value="1"/>
</dbReference>
<keyword evidence="2" id="KW-0808">Transferase</keyword>